<evidence type="ECO:0000313" key="2">
    <source>
        <dbReference type="Proteomes" id="UP001362999"/>
    </source>
</evidence>
<accession>A0AAV9ZD96</accession>
<name>A0AAV9ZD96_9AGAR</name>
<organism evidence="1 2">
    <name type="scientific">Favolaschia claudopus</name>
    <dbReference type="NCBI Taxonomy" id="2862362"/>
    <lineage>
        <taxon>Eukaryota</taxon>
        <taxon>Fungi</taxon>
        <taxon>Dikarya</taxon>
        <taxon>Basidiomycota</taxon>
        <taxon>Agaricomycotina</taxon>
        <taxon>Agaricomycetes</taxon>
        <taxon>Agaricomycetidae</taxon>
        <taxon>Agaricales</taxon>
        <taxon>Marasmiineae</taxon>
        <taxon>Mycenaceae</taxon>
        <taxon>Favolaschia</taxon>
    </lineage>
</organism>
<reference evidence="1 2" key="1">
    <citation type="journal article" date="2024" name="J Genomics">
        <title>Draft genome sequencing and assembly of Favolaschia claudopus CIRM-BRFM 2984 isolated from oak limbs.</title>
        <authorList>
            <person name="Navarro D."/>
            <person name="Drula E."/>
            <person name="Chaduli D."/>
            <person name="Cazenave R."/>
            <person name="Ahrendt S."/>
            <person name="Wang J."/>
            <person name="Lipzen A."/>
            <person name="Daum C."/>
            <person name="Barry K."/>
            <person name="Grigoriev I.V."/>
            <person name="Favel A."/>
            <person name="Rosso M.N."/>
            <person name="Martin F."/>
        </authorList>
    </citation>
    <scope>NUCLEOTIDE SEQUENCE [LARGE SCALE GENOMIC DNA]</scope>
    <source>
        <strain evidence="1 2">CIRM-BRFM 2984</strain>
    </source>
</reference>
<dbReference type="AlphaFoldDB" id="A0AAV9ZD96"/>
<proteinExistence type="predicted"/>
<gene>
    <name evidence="1" type="ORF">R3P38DRAFT_2809275</name>
</gene>
<evidence type="ECO:0000313" key="1">
    <source>
        <dbReference type="EMBL" id="KAK6978288.1"/>
    </source>
</evidence>
<dbReference type="Proteomes" id="UP001362999">
    <property type="component" value="Unassembled WGS sequence"/>
</dbReference>
<protein>
    <submittedName>
        <fullName evidence="1">Uncharacterized protein</fullName>
    </submittedName>
</protein>
<keyword evidence="2" id="KW-1185">Reference proteome</keyword>
<sequence>MSAWLHKNREALHPRIHRLVTLVSALDRRLLDEICVVTVFEGQIKLATRSADLEIDNLVNSVHYHLFKRAAFEVAARASSSLPSSWTCRSPVSGFINFSCDDWQSSFEPYDSDLDNLPELIPL</sequence>
<dbReference type="EMBL" id="JAWWNJ010000160">
    <property type="protein sequence ID" value="KAK6978288.1"/>
    <property type="molecule type" value="Genomic_DNA"/>
</dbReference>
<comment type="caution">
    <text evidence="1">The sequence shown here is derived from an EMBL/GenBank/DDBJ whole genome shotgun (WGS) entry which is preliminary data.</text>
</comment>